<dbReference type="PANTHER" id="PTHR30137">
    <property type="entry name" value="LUCIFERASE-LIKE MONOOXYGENASE"/>
    <property type="match status" value="1"/>
</dbReference>
<dbReference type="NCBIfam" id="TIGR03858">
    <property type="entry name" value="LLM_2I7G"/>
    <property type="match status" value="1"/>
</dbReference>
<dbReference type="AlphaFoldDB" id="A0A3L9MJ63"/>
<keyword evidence="1" id="KW-0560">Oxidoreductase</keyword>
<dbReference type="GO" id="GO:0005829">
    <property type="term" value="C:cytosol"/>
    <property type="evidence" value="ECO:0007669"/>
    <property type="project" value="TreeGrafter"/>
</dbReference>
<evidence type="ECO:0000256" key="2">
    <source>
        <dbReference type="ARBA" id="ARBA00023033"/>
    </source>
</evidence>
<comment type="caution">
    <text evidence="4">The sequence shown here is derived from an EMBL/GenBank/DDBJ whole genome shotgun (WGS) entry which is preliminary data.</text>
</comment>
<reference evidence="4 5" key="1">
    <citation type="submission" date="2018-10" db="EMBL/GenBank/DDBJ databases">
        <authorList>
            <person name="Chen X."/>
        </authorList>
    </citation>
    <scope>NUCLEOTIDE SEQUENCE [LARGE SCALE GENOMIC DNA]</scope>
    <source>
        <strain evidence="4 5">YIM 102668</strain>
    </source>
</reference>
<feature type="domain" description="Luciferase-like" evidence="3">
    <location>
        <begin position="18"/>
        <end position="303"/>
    </location>
</feature>
<dbReference type="Pfam" id="PF00296">
    <property type="entry name" value="Bac_luciferase"/>
    <property type="match status" value="1"/>
</dbReference>
<evidence type="ECO:0000259" key="3">
    <source>
        <dbReference type="Pfam" id="PF00296"/>
    </source>
</evidence>
<keyword evidence="5" id="KW-1185">Reference proteome</keyword>
<dbReference type="SUPFAM" id="SSF51679">
    <property type="entry name" value="Bacterial luciferase-like"/>
    <property type="match status" value="1"/>
</dbReference>
<dbReference type="InterPro" id="IPR050766">
    <property type="entry name" value="Bact_Lucif_Oxidored"/>
</dbReference>
<dbReference type="InterPro" id="IPR011251">
    <property type="entry name" value="Luciferase-like_dom"/>
</dbReference>
<dbReference type="Gene3D" id="3.20.20.30">
    <property type="entry name" value="Luciferase-like domain"/>
    <property type="match status" value="1"/>
</dbReference>
<gene>
    <name evidence="4" type="ORF">EAH69_01285</name>
</gene>
<accession>A0A3L9MJ63</accession>
<dbReference type="EMBL" id="RDOJ01000002">
    <property type="protein sequence ID" value="RLZ12186.1"/>
    <property type="molecule type" value="Genomic_DNA"/>
</dbReference>
<dbReference type="Proteomes" id="UP000275348">
    <property type="component" value="Unassembled WGS sequence"/>
</dbReference>
<dbReference type="GO" id="GO:0016705">
    <property type="term" value="F:oxidoreductase activity, acting on paired donors, with incorporation or reduction of molecular oxygen"/>
    <property type="evidence" value="ECO:0007669"/>
    <property type="project" value="InterPro"/>
</dbReference>
<dbReference type="OrthoDB" id="9776438at2"/>
<dbReference type="RefSeq" id="WP_121933399.1">
    <property type="nucleotide sequence ID" value="NZ_RDOJ01000002.1"/>
</dbReference>
<evidence type="ECO:0000256" key="1">
    <source>
        <dbReference type="ARBA" id="ARBA00023002"/>
    </source>
</evidence>
<dbReference type="PANTHER" id="PTHR30137:SF8">
    <property type="entry name" value="BLR5498 PROTEIN"/>
    <property type="match status" value="1"/>
</dbReference>
<name>A0A3L9MJ63_9FLAO</name>
<organism evidence="4 5">
    <name type="scientific">Faecalibacter macacae</name>
    <dbReference type="NCBI Taxonomy" id="1859289"/>
    <lineage>
        <taxon>Bacteria</taxon>
        <taxon>Pseudomonadati</taxon>
        <taxon>Bacteroidota</taxon>
        <taxon>Flavobacteriia</taxon>
        <taxon>Flavobacteriales</taxon>
        <taxon>Weeksellaceae</taxon>
        <taxon>Faecalibacter</taxon>
    </lineage>
</organism>
<keyword evidence="2" id="KW-0503">Monooxygenase</keyword>
<evidence type="ECO:0000313" key="5">
    <source>
        <dbReference type="Proteomes" id="UP000275348"/>
    </source>
</evidence>
<dbReference type="InterPro" id="IPR022290">
    <property type="entry name" value="LLM_Atu2307-like"/>
</dbReference>
<dbReference type="InterPro" id="IPR036661">
    <property type="entry name" value="Luciferase-like_sf"/>
</dbReference>
<sequence>MELGIGMFGDVRIDEKTGYIQTPQQRLAEIIEEVKLMDEVGLDFFGIGEHHRPDYAVSSPEIVLAAAATVTKNIKLGSAVSVISSTDPVKLFQDFSMVDNLSNGRVELMAGRGSFIESFPLYGYDMKDYEALFDEKLKLLITLNNNEVINWRGNFRMPIHNQTIYPRPVQEQIPMWVAVGGTTSSVIRAGKLGLPIMFAIIGGDPANFMPLFEVYKQAYLDNGHDEAKMQIGVHMHSFFGDDNQKVADEYFPIYAAQMDRIGKSRNWPPYQRNQYDFGRSENGNLVIGDADLAIDRILKYQDMFGLTRFSAHMDVGAPKHTDMLKAIEIYGTKIAPKVKEALNK</sequence>
<dbReference type="GO" id="GO:0004497">
    <property type="term" value="F:monooxygenase activity"/>
    <property type="evidence" value="ECO:0007669"/>
    <property type="project" value="UniProtKB-KW"/>
</dbReference>
<evidence type="ECO:0000313" key="4">
    <source>
        <dbReference type="EMBL" id="RLZ12186.1"/>
    </source>
</evidence>
<proteinExistence type="predicted"/>
<protein>
    <submittedName>
        <fullName evidence="4">LLM class flavin-dependent oxidoreductase</fullName>
    </submittedName>
</protein>